<accession>A0A218NNP4</accession>
<reference evidence="2 3" key="1">
    <citation type="journal article" date="2017" name="Nat. Commun.">
        <title>'ARMAN' archaea depend on association with euryarchaeal host in culture and in situ.</title>
        <authorList>
            <person name="Golyshina O."/>
            <person name="Toshchakov S."/>
            <person name="Makarova K."/>
            <person name="Gavrilov S."/>
            <person name="Korzhenkov A."/>
            <person name="La Cono V."/>
            <person name="Arcadi E."/>
            <person name="Nechitaylo T."/>
            <person name="Ferrer M."/>
            <person name="Kublanov I."/>
            <person name="Wolf Y."/>
            <person name="Yakimov M."/>
            <person name="Golyshin P."/>
            <person name="Slesarev A."/>
            <person name="Kozyavkin S."/>
        </authorList>
    </citation>
    <scope>NUCLEOTIDE SEQUENCE [LARGE SCALE GENOMIC DNA]</scope>
    <source>
        <strain evidence="2 3">Mia14</strain>
    </source>
</reference>
<dbReference type="RefSeq" id="WP_088820333.1">
    <property type="nucleotide sequence ID" value="NZ_CP019964.1"/>
</dbReference>
<dbReference type="CDD" id="cd00093">
    <property type="entry name" value="HTH_XRE"/>
    <property type="match status" value="1"/>
</dbReference>
<dbReference type="KEGG" id="marh:Mia14_0778"/>
<dbReference type="Proteomes" id="UP000197679">
    <property type="component" value="Chromosome"/>
</dbReference>
<evidence type="ECO:0000259" key="1">
    <source>
        <dbReference type="PROSITE" id="PS50943"/>
    </source>
</evidence>
<dbReference type="GO" id="GO:0003677">
    <property type="term" value="F:DNA binding"/>
    <property type="evidence" value="ECO:0007669"/>
    <property type="project" value="InterPro"/>
</dbReference>
<name>A0A218NNP4_9ARCH</name>
<dbReference type="AlphaFoldDB" id="A0A218NNP4"/>
<dbReference type="SUPFAM" id="SSF47413">
    <property type="entry name" value="lambda repressor-like DNA-binding domains"/>
    <property type="match status" value="1"/>
</dbReference>
<organism evidence="2 3">
    <name type="scientific">Candidatus Mancarchaeum acidiphilum</name>
    <dbReference type="NCBI Taxonomy" id="1920749"/>
    <lineage>
        <taxon>Archaea</taxon>
        <taxon>Candidatus Micrarchaeota</taxon>
        <taxon>Candidatus Mancarchaeum</taxon>
    </lineage>
</organism>
<evidence type="ECO:0000313" key="3">
    <source>
        <dbReference type="Proteomes" id="UP000197679"/>
    </source>
</evidence>
<dbReference type="EMBL" id="CP019964">
    <property type="protein sequence ID" value="ASI14072.1"/>
    <property type="molecule type" value="Genomic_DNA"/>
</dbReference>
<dbReference type="PROSITE" id="PS50943">
    <property type="entry name" value="HTH_CROC1"/>
    <property type="match status" value="1"/>
</dbReference>
<dbReference type="InterPro" id="IPR010982">
    <property type="entry name" value="Lambda_DNA-bd_dom_sf"/>
</dbReference>
<proteinExistence type="predicted"/>
<dbReference type="Gene3D" id="1.10.260.40">
    <property type="entry name" value="lambda repressor-like DNA-binding domains"/>
    <property type="match status" value="1"/>
</dbReference>
<feature type="domain" description="HTH cro/C1-type" evidence="1">
    <location>
        <begin position="78"/>
        <end position="132"/>
    </location>
</feature>
<dbReference type="SMART" id="SM00530">
    <property type="entry name" value="HTH_XRE"/>
    <property type="match status" value="1"/>
</dbReference>
<sequence>MEECELCGKPISDIVYTIEVEGVSLRVCSKCAAGKKIIGKEQLDIPKSPKPSYFASDYKREQPAEDDIELVDNYGEKIRQALEREKLPLKVLAEMISEQESYLKRVIEDKTTPPQELVGKLEKTLGIKLTMSKRAKIEKVALPKSKASTLEDYIKKKD</sequence>
<dbReference type="GeneID" id="33314329"/>
<dbReference type="OrthoDB" id="11138at2157"/>
<dbReference type="InterPro" id="IPR001387">
    <property type="entry name" value="Cro/C1-type_HTH"/>
</dbReference>
<keyword evidence="3" id="KW-1185">Reference proteome</keyword>
<protein>
    <submittedName>
        <fullName evidence="2">XRE family transcriptional regulator</fullName>
    </submittedName>
</protein>
<gene>
    <name evidence="2" type="ORF">Mia14_0778</name>
</gene>
<dbReference type="Pfam" id="PF01381">
    <property type="entry name" value="HTH_3"/>
    <property type="match status" value="1"/>
</dbReference>
<evidence type="ECO:0000313" key="2">
    <source>
        <dbReference type="EMBL" id="ASI14072.1"/>
    </source>
</evidence>